<reference evidence="5 6" key="1">
    <citation type="submission" date="2024-03" db="EMBL/GenBank/DDBJ databases">
        <title>Actinomycetospora sp. OC33-EN06, a novel actinomycete isolated from wild orchid (Aerides multiflora).</title>
        <authorList>
            <person name="Suriyachadkun C."/>
        </authorList>
    </citation>
    <scope>NUCLEOTIDE SEQUENCE [LARGE SCALE GENOMIC DNA]</scope>
    <source>
        <strain evidence="5 6">OC33-EN06</strain>
    </source>
</reference>
<keyword evidence="1" id="KW-0805">Transcription regulation</keyword>
<evidence type="ECO:0000313" key="6">
    <source>
        <dbReference type="Proteomes" id="UP001370100"/>
    </source>
</evidence>
<feature type="region of interest" description="Disordered" evidence="3">
    <location>
        <begin position="73"/>
        <end position="102"/>
    </location>
</feature>
<feature type="compositionally biased region" description="Low complexity" evidence="3">
    <location>
        <begin position="73"/>
        <end position="83"/>
    </location>
</feature>
<accession>A0ABU8N287</accession>
<evidence type="ECO:0000256" key="3">
    <source>
        <dbReference type="SAM" id="MobiDB-lite"/>
    </source>
</evidence>
<evidence type="ECO:0000313" key="5">
    <source>
        <dbReference type="EMBL" id="MEJ2886519.1"/>
    </source>
</evidence>
<feature type="transmembrane region" description="Helical" evidence="4">
    <location>
        <begin position="107"/>
        <end position="131"/>
    </location>
</feature>
<feature type="compositionally biased region" description="Pro residues" evidence="3">
    <location>
        <begin position="84"/>
        <end position="98"/>
    </location>
</feature>
<protein>
    <submittedName>
        <fullName evidence="5">Anti-sigma factor</fullName>
    </submittedName>
</protein>
<name>A0ABU8N287_9PSEU</name>
<keyword evidence="4" id="KW-1133">Transmembrane helix</keyword>
<dbReference type="InterPro" id="IPR041916">
    <property type="entry name" value="Anti_sigma_zinc_sf"/>
</dbReference>
<keyword evidence="2" id="KW-0804">Transcription</keyword>
<dbReference type="Gene3D" id="1.10.10.1320">
    <property type="entry name" value="Anti-sigma factor, zinc-finger domain"/>
    <property type="match status" value="1"/>
</dbReference>
<feature type="compositionally biased region" description="Pro residues" evidence="3">
    <location>
        <begin position="242"/>
        <end position="251"/>
    </location>
</feature>
<feature type="region of interest" description="Disordered" evidence="3">
    <location>
        <begin position="230"/>
        <end position="269"/>
    </location>
</feature>
<keyword evidence="4" id="KW-0812">Transmembrane</keyword>
<sequence>MSGCALRDDAVGHAFSALEPDEDRALTAHLPTCAVCRRAHDEALDVVAALGGAVPPLDPPADLRQRIVDAARAEPGPAPRRSVPAPPPTGAPAPAPPEKAPRPRRRLLTAVGGLVAAVVLGVGLIVAQGVLPTQSPPSDDPSTVLADQADRVVDDARSRDPGASTTVLRSEAGTPAAVVVDPGDASAPIRLVAVDLPPTGTARDYVVWATGLPGNAPEAVAVMDPDDGMTRPVAAASGVPGPGSPGTPGDPGPRGWAVSIEPTGPVPARPSTVVAVGLVAT</sequence>
<proteinExistence type="predicted"/>
<organism evidence="5 6">
    <name type="scientific">Actinomycetospora aeridis</name>
    <dbReference type="NCBI Taxonomy" id="3129231"/>
    <lineage>
        <taxon>Bacteria</taxon>
        <taxon>Bacillati</taxon>
        <taxon>Actinomycetota</taxon>
        <taxon>Actinomycetes</taxon>
        <taxon>Pseudonocardiales</taxon>
        <taxon>Pseudonocardiaceae</taxon>
        <taxon>Actinomycetospora</taxon>
    </lineage>
</organism>
<evidence type="ECO:0000256" key="1">
    <source>
        <dbReference type="ARBA" id="ARBA00023015"/>
    </source>
</evidence>
<keyword evidence="6" id="KW-1185">Reference proteome</keyword>
<evidence type="ECO:0000256" key="2">
    <source>
        <dbReference type="ARBA" id="ARBA00023163"/>
    </source>
</evidence>
<dbReference type="Proteomes" id="UP001370100">
    <property type="component" value="Unassembled WGS sequence"/>
</dbReference>
<dbReference type="EMBL" id="JBBEGL010000002">
    <property type="protein sequence ID" value="MEJ2886519.1"/>
    <property type="molecule type" value="Genomic_DNA"/>
</dbReference>
<keyword evidence="4" id="KW-0472">Membrane</keyword>
<evidence type="ECO:0000256" key="4">
    <source>
        <dbReference type="SAM" id="Phobius"/>
    </source>
</evidence>
<dbReference type="RefSeq" id="WP_337712996.1">
    <property type="nucleotide sequence ID" value="NZ_JBBEGL010000002.1"/>
</dbReference>
<gene>
    <name evidence="5" type="ORF">WCD41_08655</name>
</gene>
<comment type="caution">
    <text evidence="5">The sequence shown here is derived from an EMBL/GenBank/DDBJ whole genome shotgun (WGS) entry which is preliminary data.</text>
</comment>